<dbReference type="CDD" id="cd09276">
    <property type="entry name" value="Rnase_HI_RT_non_LTR"/>
    <property type="match status" value="1"/>
</dbReference>
<dbReference type="GO" id="GO:0003676">
    <property type="term" value="F:nucleic acid binding"/>
    <property type="evidence" value="ECO:0007669"/>
    <property type="project" value="InterPro"/>
</dbReference>
<evidence type="ECO:0000259" key="2">
    <source>
        <dbReference type="PROSITE" id="PS50879"/>
    </source>
</evidence>
<reference evidence="3 4" key="1">
    <citation type="journal article" date="2019" name="Sci. Rep.">
        <title>Orb-weaving spider Araneus ventricosus genome elucidates the spidroin gene catalogue.</title>
        <authorList>
            <person name="Kono N."/>
            <person name="Nakamura H."/>
            <person name="Ohtoshi R."/>
            <person name="Moran D.A.P."/>
            <person name="Shinohara A."/>
            <person name="Yoshida Y."/>
            <person name="Fujiwara M."/>
            <person name="Mori M."/>
            <person name="Tomita M."/>
            <person name="Arakawa K."/>
        </authorList>
    </citation>
    <scope>NUCLEOTIDE SEQUENCE [LARGE SCALE GENOMIC DNA]</scope>
</reference>
<dbReference type="OrthoDB" id="411823at2759"/>
<feature type="domain" description="RNase H type-1" evidence="2">
    <location>
        <begin position="92"/>
        <end position="219"/>
    </location>
</feature>
<gene>
    <name evidence="3" type="ORF">AVEN_259753_1</name>
</gene>
<keyword evidence="4" id="KW-1185">Reference proteome</keyword>
<dbReference type="Proteomes" id="UP000499080">
    <property type="component" value="Unassembled WGS sequence"/>
</dbReference>
<evidence type="ECO:0000313" key="4">
    <source>
        <dbReference type="Proteomes" id="UP000499080"/>
    </source>
</evidence>
<accession>A0A4Y2D2R6</accession>
<evidence type="ECO:0000256" key="1">
    <source>
        <dbReference type="SAM" id="MobiDB-lite"/>
    </source>
</evidence>
<dbReference type="GO" id="GO:0004523">
    <property type="term" value="F:RNA-DNA hybrid ribonuclease activity"/>
    <property type="evidence" value="ECO:0007669"/>
    <property type="project" value="InterPro"/>
</dbReference>
<name>A0A4Y2D2R6_ARAVE</name>
<dbReference type="InterPro" id="IPR002156">
    <property type="entry name" value="RNaseH_domain"/>
</dbReference>
<organism evidence="3 4">
    <name type="scientific">Araneus ventricosus</name>
    <name type="common">Orbweaver spider</name>
    <name type="synonym">Epeira ventricosa</name>
    <dbReference type="NCBI Taxonomy" id="182803"/>
    <lineage>
        <taxon>Eukaryota</taxon>
        <taxon>Metazoa</taxon>
        <taxon>Ecdysozoa</taxon>
        <taxon>Arthropoda</taxon>
        <taxon>Chelicerata</taxon>
        <taxon>Arachnida</taxon>
        <taxon>Araneae</taxon>
        <taxon>Araneomorphae</taxon>
        <taxon>Entelegynae</taxon>
        <taxon>Araneoidea</taxon>
        <taxon>Araneidae</taxon>
        <taxon>Araneus</taxon>
    </lineage>
</organism>
<protein>
    <recommendedName>
        <fullName evidence="2">RNase H type-1 domain-containing protein</fullName>
    </recommendedName>
</protein>
<evidence type="ECO:0000313" key="3">
    <source>
        <dbReference type="EMBL" id="GBM11062.1"/>
    </source>
</evidence>
<dbReference type="Pfam" id="PF00075">
    <property type="entry name" value="RNase_H"/>
    <property type="match status" value="1"/>
</dbReference>
<dbReference type="PROSITE" id="PS50879">
    <property type="entry name" value="RNASE_H_1"/>
    <property type="match status" value="1"/>
</dbReference>
<dbReference type="InterPro" id="IPR036397">
    <property type="entry name" value="RNaseH_sf"/>
</dbReference>
<dbReference type="Gene3D" id="3.30.420.10">
    <property type="entry name" value="Ribonuclease H-like superfamily/Ribonuclease H"/>
    <property type="match status" value="1"/>
</dbReference>
<dbReference type="AlphaFoldDB" id="A0A4Y2D2R6"/>
<sequence>MCSRPPRIPTSCHFSDSSYFTTRLQNVWSSKGQQRGLTHFQPDKKGSSTPSKESPYLISQELIAPLPRPPFKFHLASFDLETRVSLDRIFNTFESISIYTDGSKRDDRTGCAFCVRENNISTSEWIAQLKPRNSVFQAELIATKEACTWASQSNQPFKICTDSKTSLHSISSLKTNSPLAQHIQSILLNFPNIKLGYIKAHVGYAGNEAADLLAKKASSERIPTQYPAPKSFLKKKLHAISTQLWQNEWDNGETGRNFHLKLLKVKTSPATCQRPEIMLATGQGPFPIYFKRFDLRTTECCSCGELGTPLHFATSCRLASSYHFTKPSSDLEHLWWKRVLNDTLSRIQIRKLINFMLKNEDNLFPPN</sequence>
<dbReference type="InterPro" id="IPR012337">
    <property type="entry name" value="RNaseH-like_sf"/>
</dbReference>
<proteinExistence type="predicted"/>
<dbReference type="SUPFAM" id="SSF53098">
    <property type="entry name" value="Ribonuclease H-like"/>
    <property type="match status" value="1"/>
</dbReference>
<dbReference type="EMBL" id="BGPR01000294">
    <property type="protein sequence ID" value="GBM11062.1"/>
    <property type="molecule type" value="Genomic_DNA"/>
</dbReference>
<comment type="caution">
    <text evidence="3">The sequence shown here is derived from an EMBL/GenBank/DDBJ whole genome shotgun (WGS) entry which is preliminary data.</text>
</comment>
<feature type="region of interest" description="Disordered" evidence="1">
    <location>
        <begin position="32"/>
        <end position="54"/>
    </location>
</feature>